<dbReference type="SUPFAM" id="SSF56112">
    <property type="entry name" value="Protein kinase-like (PK-like)"/>
    <property type="match status" value="1"/>
</dbReference>
<dbReference type="InterPro" id="IPR011009">
    <property type="entry name" value="Kinase-like_dom_sf"/>
</dbReference>
<proteinExistence type="predicted"/>
<dbReference type="EMBL" id="CP069034">
    <property type="protein sequence ID" value="QRD01472.1"/>
    <property type="molecule type" value="Genomic_DNA"/>
</dbReference>
<accession>A0A7U2FA29</accession>
<evidence type="ECO:0000313" key="2">
    <source>
        <dbReference type="EMBL" id="QRD01472.1"/>
    </source>
</evidence>
<dbReference type="Proteomes" id="UP000663193">
    <property type="component" value="Chromosome 12"/>
</dbReference>
<dbReference type="OrthoDB" id="3250044at2759"/>
<reference evidence="3" key="1">
    <citation type="journal article" date="2021" name="BMC Genomics">
        <title>Chromosome-level genome assembly and manually-curated proteome of model necrotroph Parastagonospora nodorum Sn15 reveals a genome-wide trove of candidate effector homologs, and redundancy of virulence-related functions within an accessory chromosome.</title>
        <authorList>
            <person name="Bertazzoni S."/>
            <person name="Jones D.A.B."/>
            <person name="Phan H.T."/>
            <person name="Tan K.-C."/>
            <person name="Hane J.K."/>
        </authorList>
    </citation>
    <scope>NUCLEOTIDE SEQUENCE [LARGE SCALE GENOMIC DNA]</scope>
    <source>
        <strain evidence="3">SN15 / ATCC MYA-4574 / FGSC 10173)</strain>
    </source>
</reference>
<sequence length="306" mass="34208">QGPPNPKWVPYSDPAARSASTTFPLDGATFDICSMPEEELISYGKVAPALHSLGRTKVVRLSKTLAMKFGPTVLASEGETMRYVATKLPGVRLPRVYRCFNVNQSSPRSGVQGYIVMDYIDSPSLDTCWDELSLRIQQSVVKQVAAMVDQLQSVHSDRPGVIGGGISHGKCFSIYGSGLFRTKEAFQKWIDRKLYLSKRCMQTSQNTTPLQCPYFVLVHGDLSPRNLVLDTCNQVWLIDWECAGFYPPILEAASAKHQFQFESFSRLLLPLIYNNPEELAQFEGCSFGIHHVFNSLPPEMESESEQ</sequence>
<feature type="domain" description="Aminoglycoside phosphotransferase" evidence="1">
    <location>
        <begin position="74"/>
        <end position="262"/>
    </location>
</feature>
<dbReference type="AlphaFoldDB" id="A0A7U2FA29"/>
<name>A0A7U2FA29_PHANO</name>
<evidence type="ECO:0000259" key="1">
    <source>
        <dbReference type="Pfam" id="PF01636"/>
    </source>
</evidence>
<organism evidence="2 3">
    <name type="scientific">Phaeosphaeria nodorum (strain SN15 / ATCC MYA-4574 / FGSC 10173)</name>
    <name type="common">Glume blotch fungus</name>
    <name type="synonym">Parastagonospora nodorum</name>
    <dbReference type="NCBI Taxonomy" id="321614"/>
    <lineage>
        <taxon>Eukaryota</taxon>
        <taxon>Fungi</taxon>
        <taxon>Dikarya</taxon>
        <taxon>Ascomycota</taxon>
        <taxon>Pezizomycotina</taxon>
        <taxon>Dothideomycetes</taxon>
        <taxon>Pleosporomycetidae</taxon>
        <taxon>Pleosporales</taxon>
        <taxon>Pleosporineae</taxon>
        <taxon>Phaeosphaeriaceae</taxon>
        <taxon>Parastagonospora</taxon>
    </lineage>
</organism>
<dbReference type="InterPro" id="IPR051678">
    <property type="entry name" value="AGP_Transferase"/>
</dbReference>
<dbReference type="VEuPathDB" id="FungiDB:JI435_121300"/>
<gene>
    <name evidence="2" type="ORF">JI435_121300</name>
</gene>
<protein>
    <recommendedName>
        <fullName evidence="1">Aminoglycoside phosphotransferase domain-containing protein</fullName>
    </recommendedName>
</protein>
<dbReference type="Gene3D" id="3.90.1200.10">
    <property type="match status" value="1"/>
</dbReference>
<evidence type="ECO:0000313" key="3">
    <source>
        <dbReference type="Proteomes" id="UP000663193"/>
    </source>
</evidence>
<dbReference type="InterPro" id="IPR002575">
    <property type="entry name" value="Aminoglycoside_PTrfase"/>
</dbReference>
<keyword evidence="3" id="KW-1185">Reference proteome</keyword>
<dbReference type="Pfam" id="PF01636">
    <property type="entry name" value="APH"/>
    <property type="match status" value="1"/>
</dbReference>
<feature type="non-terminal residue" evidence="2">
    <location>
        <position position="306"/>
    </location>
</feature>
<dbReference type="PANTHER" id="PTHR21310:SF39">
    <property type="entry name" value="AMINOGLYCOSIDE PHOSPHOTRANSFERASE DOMAIN-CONTAINING PROTEIN"/>
    <property type="match status" value="1"/>
</dbReference>
<dbReference type="PANTHER" id="PTHR21310">
    <property type="entry name" value="AMINOGLYCOSIDE PHOSPHOTRANSFERASE-RELATED-RELATED"/>
    <property type="match status" value="1"/>
</dbReference>